<evidence type="ECO:0000313" key="3">
    <source>
        <dbReference type="Proteomes" id="UP000325296"/>
    </source>
</evidence>
<proteinExistence type="predicted"/>
<evidence type="ECO:0000256" key="1">
    <source>
        <dbReference type="SAM" id="Phobius"/>
    </source>
</evidence>
<dbReference type="Proteomes" id="UP000325296">
    <property type="component" value="Unassembled WGS sequence"/>
</dbReference>
<organism evidence="2 3">
    <name type="scientific">Pseudomonas brenneri</name>
    <dbReference type="NCBI Taxonomy" id="129817"/>
    <lineage>
        <taxon>Bacteria</taxon>
        <taxon>Pseudomonadati</taxon>
        <taxon>Pseudomonadota</taxon>
        <taxon>Gammaproteobacteria</taxon>
        <taxon>Pseudomonadales</taxon>
        <taxon>Pseudomonadaceae</taxon>
        <taxon>Pseudomonas</taxon>
    </lineage>
</organism>
<comment type="caution">
    <text evidence="2">The sequence shown here is derived from an EMBL/GenBank/DDBJ whole genome shotgun (WGS) entry which is preliminary data.</text>
</comment>
<keyword evidence="1" id="KW-1133">Transmembrane helix</keyword>
<sequence>MLKGRSMKLSSRVQRYIAIALAMLAGVFLYFFLIHWWLVAPLQRINEEEHALQASYQRFSALVAQREELQARLDLQRQHPLSSRGLLTAREPEVAMSQLMQLMSERLSLEPATGISCSVLNRVPQIGVSEGPLVSVAVSVDLECGIESLTGTLHRLESKPPYLLIDTLSIQRLVSQDTTQSSSGRLSVKLQVRGYLSISPAVGHE</sequence>
<dbReference type="EMBL" id="VUOL01000030">
    <property type="protein sequence ID" value="KAA2226165.1"/>
    <property type="molecule type" value="Genomic_DNA"/>
</dbReference>
<dbReference type="AlphaFoldDB" id="A0A5B2UK02"/>
<protein>
    <recommendedName>
        <fullName evidence="4">General secretion pathway protein GspM</fullName>
    </recommendedName>
</protein>
<dbReference type="NCBIfam" id="NF040576">
    <property type="entry name" value="T2SS_GspM_XpsM"/>
    <property type="match status" value="1"/>
</dbReference>
<evidence type="ECO:0008006" key="4">
    <source>
        <dbReference type="Google" id="ProtNLM"/>
    </source>
</evidence>
<keyword evidence="1" id="KW-0472">Membrane</keyword>
<dbReference type="InterPro" id="IPR034756">
    <property type="entry name" value="T2SSM_b"/>
</dbReference>
<reference evidence="2 3" key="1">
    <citation type="submission" date="2019-09" db="EMBL/GenBank/DDBJ databases">
        <title>Draft genome sequence of Pseudomonas brenneri CCUG 51514(T).</title>
        <authorList>
            <person name="Tunovic T."/>
            <person name="Pineiro-Iglesias B."/>
            <person name="Unosson C."/>
            <person name="Inganas E."/>
            <person name="Ohlen M."/>
            <person name="Cardew S."/>
            <person name="Jensie-Markopoulos S."/>
            <person name="Salva-Serra F."/>
            <person name="Jaen-Luchoro D."/>
            <person name="Svensson-Stadler L."/>
            <person name="Chun J."/>
            <person name="Moore E."/>
        </authorList>
    </citation>
    <scope>NUCLEOTIDE SEQUENCE [LARGE SCALE GENOMIC DNA]</scope>
    <source>
        <strain evidence="2 3">CCUG 51514</strain>
    </source>
</reference>
<keyword evidence="1" id="KW-0812">Transmembrane</keyword>
<feature type="transmembrane region" description="Helical" evidence="1">
    <location>
        <begin position="16"/>
        <end position="38"/>
    </location>
</feature>
<gene>
    <name evidence="2" type="ORF">F1720_27645</name>
</gene>
<accession>A0A5B2UK02</accession>
<name>A0A5B2UK02_9PSED</name>
<dbReference type="Pfam" id="PF10741">
    <property type="entry name" value="T2SSM_b"/>
    <property type="match status" value="1"/>
</dbReference>
<evidence type="ECO:0000313" key="2">
    <source>
        <dbReference type="EMBL" id="KAA2226165.1"/>
    </source>
</evidence>